<accession>A0ABT3N9T2</accession>
<evidence type="ECO:0000313" key="2">
    <source>
        <dbReference type="Proteomes" id="UP001209681"/>
    </source>
</evidence>
<dbReference type="EMBL" id="JAPFPW010000010">
    <property type="protein sequence ID" value="MCW7754221.1"/>
    <property type="molecule type" value="Genomic_DNA"/>
</dbReference>
<name>A0ABT3N9T2_9BACT</name>
<evidence type="ECO:0000313" key="1">
    <source>
        <dbReference type="EMBL" id="MCW7754221.1"/>
    </source>
</evidence>
<keyword evidence="2" id="KW-1185">Reference proteome</keyword>
<comment type="caution">
    <text evidence="1">The sequence shown here is derived from an EMBL/GenBank/DDBJ whole genome shotgun (WGS) entry which is preliminary data.</text>
</comment>
<proteinExistence type="predicted"/>
<dbReference type="Proteomes" id="UP001209681">
    <property type="component" value="Unassembled WGS sequence"/>
</dbReference>
<gene>
    <name evidence="1" type="ORF">OOT00_09500</name>
</gene>
<protein>
    <submittedName>
        <fullName evidence="1">Uncharacterized protein</fullName>
    </submittedName>
</protein>
<dbReference type="RefSeq" id="WP_265425141.1">
    <property type="nucleotide sequence ID" value="NZ_JAPFPW010000010.1"/>
</dbReference>
<organism evidence="1 2">
    <name type="scientific">Desulfobotulus pelophilus</name>
    <dbReference type="NCBI Taxonomy" id="2823377"/>
    <lineage>
        <taxon>Bacteria</taxon>
        <taxon>Pseudomonadati</taxon>
        <taxon>Thermodesulfobacteriota</taxon>
        <taxon>Desulfobacteria</taxon>
        <taxon>Desulfobacterales</taxon>
        <taxon>Desulfobacteraceae</taxon>
        <taxon>Desulfobotulus</taxon>
    </lineage>
</organism>
<sequence length="115" mass="12740">MSTSQVGFISVGDFTEKILVRMFGEESPGGLPMVFEDPRKIAINHITAMETGCDAPVDILVLRMGFFRNFLVFLKQMYPSGPSDTVTVCSHRWCGFSMRMPDILTSTFHSAVAAL</sequence>
<reference evidence="1 2" key="1">
    <citation type="submission" date="2022-11" db="EMBL/GenBank/DDBJ databases">
        <title>Desulfobotulus tamanensis H1 sp. nov. - anaerobic, alkaliphilic, sulphate reducing bacterium isolated from terrestrial mud volcano.</title>
        <authorList>
            <person name="Frolova A."/>
            <person name="Merkel A.Y."/>
            <person name="Slobodkin A.I."/>
        </authorList>
    </citation>
    <scope>NUCLEOTIDE SEQUENCE [LARGE SCALE GENOMIC DNA]</scope>
    <source>
        <strain evidence="1 2">H1</strain>
    </source>
</reference>